<dbReference type="eggNOG" id="ENOG50300GJ">
    <property type="taxonomic scope" value="Bacteria"/>
</dbReference>
<dbReference type="EMBL" id="AZFW01000016">
    <property type="protein sequence ID" value="KRM29241.1"/>
    <property type="molecule type" value="Genomic_DNA"/>
</dbReference>
<gene>
    <name evidence="2" type="ORF">FC91_GL000818</name>
</gene>
<dbReference type="OrthoDB" id="2313682at2"/>
<dbReference type="AlphaFoldDB" id="A0A0R1XNG9"/>
<evidence type="ECO:0000313" key="2">
    <source>
        <dbReference type="EMBL" id="KRM29241.1"/>
    </source>
</evidence>
<dbReference type="PATRIC" id="fig|1122147.4.peg.847"/>
<protein>
    <submittedName>
        <fullName evidence="2">Uncharacterized protein</fullName>
    </submittedName>
</protein>
<dbReference type="RefSeq" id="WP_051225095.1">
    <property type="nucleotide sequence ID" value="NZ_AUEH01000002.1"/>
</dbReference>
<keyword evidence="1" id="KW-0472">Membrane</keyword>
<feature type="transmembrane region" description="Helical" evidence="1">
    <location>
        <begin position="120"/>
        <end position="141"/>
    </location>
</feature>
<evidence type="ECO:0000256" key="1">
    <source>
        <dbReference type="SAM" id="Phobius"/>
    </source>
</evidence>
<name>A0A0R1XNG9_9LACO</name>
<keyword evidence="1" id="KW-0812">Transmembrane</keyword>
<dbReference type="GeneID" id="78508426"/>
<comment type="caution">
    <text evidence="2">The sequence shown here is derived from an EMBL/GenBank/DDBJ whole genome shotgun (WGS) entry which is preliminary data.</text>
</comment>
<evidence type="ECO:0000313" key="3">
    <source>
        <dbReference type="Proteomes" id="UP000050949"/>
    </source>
</evidence>
<feature type="transmembrane region" description="Helical" evidence="1">
    <location>
        <begin position="7"/>
        <end position="32"/>
    </location>
</feature>
<organism evidence="2 3">
    <name type="scientific">Schleiferilactobacillus harbinensis DSM 16991</name>
    <dbReference type="NCBI Taxonomy" id="1122147"/>
    <lineage>
        <taxon>Bacteria</taxon>
        <taxon>Bacillati</taxon>
        <taxon>Bacillota</taxon>
        <taxon>Bacilli</taxon>
        <taxon>Lactobacillales</taxon>
        <taxon>Lactobacillaceae</taxon>
        <taxon>Schleiferilactobacillus</taxon>
    </lineage>
</organism>
<dbReference type="Proteomes" id="UP000050949">
    <property type="component" value="Unassembled WGS sequence"/>
</dbReference>
<reference evidence="2 3" key="1">
    <citation type="journal article" date="2015" name="Genome Announc.">
        <title>Expanding the biotechnology potential of lactobacilli through comparative genomics of 213 strains and associated genera.</title>
        <authorList>
            <person name="Sun Z."/>
            <person name="Harris H.M."/>
            <person name="McCann A."/>
            <person name="Guo C."/>
            <person name="Argimon S."/>
            <person name="Zhang W."/>
            <person name="Yang X."/>
            <person name="Jeffery I.B."/>
            <person name="Cooney J.C."/>
            <person name="Kagawa T.F."/>
            <person name="Liu W."/>
            <person name="Song Y."/>
            <person name="Salvetti E."/>
            <person name="Wrobel A."/>
            <person name="Rasinkangas P."/>
            <person name="Parkhill J."/>
            <person name="Rea M.C."/>
            <person name="O'Sullivan O."/>
            <person name="Ritari J."/>
            <person name="Douillard F.P."/>
            <person name="Paul Ross R."/>
            <person name="Yang R."/>
            <person name="Briner A.E."/>
            <person name="Felis G.E."/>
            <person name="de Vos W.M."/>
            <person name="Barrangou R."/>
            <person name="Klaenhammer T.R."/>
            <person name="Caufield P.W."/>
            <person name="Cui Y."/>
            <person name="Zhang H."/>
            <person name="O'Toole P.W."/>
        </authorList>
    </citation>
    <scope>NUCLEOTIDE SEQUENCE [LARGE SCALE GENOMIC DNA]</scope>
    <source>
        <strain evidence="2 3">DSM 16991</strain>
    </source>
</reference>
<sequence>MSNKKIAAVYLFLFLLPYLCALLVIGTSYNALVLHSASLWRTFVGAAVGAVVMSALKVTVERPLAILVANATRPLLRDILDFFKVDGDMKKRVLNLGIDFVFCGVATWVVRNVFPREWIMWSLIGWLMLIMFISVLIGGYIDYDLLSVERTGTKEVQVRNPRPKSIKTNK</sequence>
<accession>A0A0R1XNG9</accession>
<feature type="transmembrane region" description="Helical" evidence="1">
    <location>
        <begin position="38"/>
        <end position="56"/>
    </location>
</feature>
<keyword evidence="1" id="KW-1133">Transmembrane helix</keyword>
<feature type="transmembrane region" description="Helical" evidence="1">
    <location>
        <begin position="93"/>
        <end position="114"/>
    </location>
</feature>
<proteinExistence type="predicted"/>